<keyword evidence="3" id="KW-0812">Transmembrane</keyword>
<dbReference type="InterPro" id="IPR044890">
    <property type="entry name" value="TMEM14_sf"/>
</dbReference>
<evidence type="ECO:0000313" key="6">
    <source>
        <dbReference type="EMBL" id="KAI9634444.1"/>
    </source>
</evidence>
<keyword evidence="5" id="KW-0472">Membrane</keyword>
<evidence type="ECO:0000256" key="4">
    <source>
        <dbReference type="ARBA" id="ARBA00022989"/>
    </source>
</evidence>
<protein>
    <submittedName>
        <fullName evidence="6">Uncharacterized protein</fullName>
    </submittedName>
</protein>
<sequence length="96" mass="9885">MSGLSMLGGAFAFARTGSFPSLAGSFTIAGIMALSSMRIRDGMDYGLEGAAASSTLLFVPMIRRALATRRAIPSALAALAAASTAYYGKETAEHYA</sequence>
<comment type="subcellular location">
    <subcellularLocation>
        <location evidence="1">Membrane</location>
    </subcellularLocation>
</comment>
<keyword evidence="7" id="KW-1185">Reference proteome</keyword>
<comment type="caution">
    <text evidence="6">The sequence shown here is derived from an EMBL/GenBank/DDBJ whole genome shotgun (WGS) entry which is preliminary data.</text>
</comment>
<evidence type="ECO:0000256" key="3">
    <source>
        <dbReference type="ARBA" id="ARBA00022692"/>
    </source>
</evidence>
<organism evidence="6 7">
    <name type="scientific">Dioszegia hungarica</name>
    <dbReference type="NCBI Taxonomy" id="4972"/>
    <lineage>
        <taxon>Eukaryota</taxon>
        <taxon>Fungi</taxon>
        <taxon>Dikarya</taxon>
        <taxon>Basidiomycota</taxon>
        <taxon>Agaricomycotina</taxon>
        <taxon>Tremellomycetes</taxon>
        <taxon>Tremellales</taxon>
        <taxon>Bulleribasidiaceae</taxon>
        <taxon>Dioszegia</taxon>
    </lineage>
</organism>
<dbReference type="RefSeq" id="XP_052944221.1">
    <property type="nucleotide sequence ID" value="XM_053089868.1"/>
</dbReference>
<evidence type="ECO:0000256" key="5">
    <source>
        <dbReference type="ARBA" id="ARBA00023136"/>
    </source>
</evidence>
<dbReference type="AlphaFoldDB" id="A0AA38H7N5"/>
<dbReference type="GO" id="GO:0016020">
    <property type="term" value="C:membrane"/>
    <property type="evidence" value="ECO:0007669"/>
    <property type="project" value="UniProtKB-SubCell"/>
</dbReference>
<reference evidence="6" key="1">
    <citation type="journal article" date="2022" name="G3 (Bethesda)">
        <title>High quality genome of the basidiomycete yeast Dioszegia hungarica PDD-24b-2 isolated from cloud water.</title>
        <authorList>
            <person name="Jarrige D."/>
            <person name="Haridas S."/>
            <person name="Bleykasten-Grosshans C."/>
            <person name="Joly M."/>
            <person name="Nadalig T."/>
            <person name="Sancelme M."/>
            <person name="Vuilleumier S."/>
            <person name="Grigoriev I.V."/>
            <person name="Amato P."/>
            <person name="Bringel F."/>
        </authorList>
    </citation>
    <scope>NUCLEOTIDE SEQUENCE</scope>
    <source>
        <strain evidence="6">PDD-24b-2</strain>
    </source>
</reference>
<evidence type="ECO:0000256" key="1">
    <source>
        <dbReference type="ARBA" id="ARBA00004370"/>
    </source>
</evidence>
<dbReference type="Pfam" id="PF03647">
    <property type="entry name" value="Tmemb_14"/>
    <property type="match status" value="1"/>
</dbReference>
<keyword evidence="4" id="KW-1133">Transmembrane helix</keyword>
<evidence type="ECO:0000313" key="7">
    <source>
        <dbReference type="Proteomes" id="UP001164286"/>
    </source>
</evidence>
<dbReference type="Proteomes" id="UP001164286">
    <property type="component" value="Unassembled WGS sequence"/>
</dbReference>
<dbReference type="InterPro" id="IPR005349">
    <property type="entry name" value="TMEM14"/>
</dbReference>
<dbReference type="EMBL" id="JAKWFO010000007">
    <property type="protein sequence ID" value="KAI9634444.1"/>
    <property type="molecule type" value="Genomic_DNA"/>
</dbReference>
<comment type="similarity">
    <text evidence="2">Belongs to the TMEM14 family.</text>
</comment>
<dbReference type="Gene3D" id="1.10.10.1740">
    <property type="entry name" value="Transmembrane protein 14-like"/>
    <property type="match status" value="1"/>
</dbReference>
<dbReference type="GeneID" id="77729073"/>
<accession>A0AA38H7N5</accession>
<evidence type="ECO:0000256" key="2">
    <source>
        <dbReference type="ARBA" id="ARBA00007590"/>
    </source>
</evidence>
<proteinExistence type="inferred from homology"/>
<name>A0AA38H7N5_9TREE</name>
<gene>
    <name evidence="6" type="ORF">MKK02DRAFT_37975</name>
</gene>